<evidence type="ECO:0000313" key="2">
    <source>
        <dbReference type="Proteomes" id="UP001324287"/>
    </source>
</evidence>
<accession>A0ABZ1B9I2</accession>
<name>A0ABZ1B9I2_9ACTN</name>
<gene>
    <name evidence="1" type="ORF">U6N30_11395</name>
</gene>
<dbReference type="RefSeq" id="WP_324277396.1">
    <property type="nucleotide sequence ID" value="NZ_CP141261.1"/>
</dbReference>
<sequence>MEAAASIGTELARRGAALRAVTDAGELVPTSGRGRLSAEDLLDRLAALGPSRASGLGIGVEQVCRAAGDGPVVCLLGAVGPDDVVELIRSRSGPTTDMAILTDVESWAVPVAGRGRRVSAASRGTLAAQREDAAALLRAAGWRVAVARADRTVAQVWADLGGPLPAGATSVADLHGAPA</sequence>
<reference evidence="1 2" key="1">
    <citation type="submission" date="2023-12" db="EMBL/GenBank/DDBJ databases">
        <title>Blastococcus brunescens sp. nov., an actonobacterium isolated from sandstone collected in sahara desert.</title>
        <authorList>
            <person name="Gtari M."/>
            <person name="Ghodhbane F."/>
        </authorList>
    </citation>
    <scope>NUCLEOTIDE SEQUENCE [LARGE SCALE GENOMIC DNA]</scope>
    <source>
        <strain evidence="1 2">BMG 8361</strain>
    </source>
</reference>
<dbReference type="Proteomes" id="UP001324287">
    <property type="component" value="Chromosome"/>
</dbReference>
<organism evidence="1 2">
    <name type="scientific">Blastococcus brunescens</name>
    <dbReference type="NCBI Taxonomy" id="1564165"/>
    <lineage>
        <taxon>Bacteria</taxon>
        <taxon>Bacillati</taxon>
        <taxon>Actinomycetota</taxon>
        <taxon>Actinomycetes</taxon>
        <taxon>Geodermatophilales</taxon>
        <taxon>Geodermatophilaceae</taxon>
        <taxon>Blastococcus</taxon>
    </lineage>
</organism>
<proteinExistence type="predicted"/>
<keyword evidence="2" id="KW-1185">Reference proteome</keyword>
<evidence type="ECO:0000313" key="1">
    <source>
        <dbReference type="EMBL" id="WRL66079.1"/>
    </source>
</evidence>
<evidence type="ECO:0008006" key="3">
    <source>
        <dbReference type="Google" id="ProtNLM"/>
    </source>
</evidence>
<protein>
    <recommendedName>
        <fullName evidence="3">DUF58 domain-containing protein</fullName>
    </recommendedName>
</protein>
<dbReference type="EMBL" id="CP141261">
    <property type="protein sequence ID" value="WRL66079.1"/>
    <property type="molecule type" value="Genomic_DNA"/>
</dbReference>